<evidence type="ECO:0000256" key="11">
    <source>
        <dbReference type="ARBA" id="ARBA00075482"/>
    </source>
</evidence>
<dbReference type="PANTHER" id="PTHR23135">
    <property type="entry name" value="MUR LIGASE FAMILY MEMBER"/>
    <property type="match status" value="1"/>
</dbReference>
<keyword evidence="5 14" id="KW-0131">Cell cycle</keyword>
<dbReference type="GO" id="GO:0008765">
    <property type="term" value="F:UDP-N-acetylmuramoylalanyl-D-glutamate-2,6-diaminopimelate ligase activity"/>
    <property type="evidence" value="ECO:0007669"/>
    <property type="project" value="UniProtKB-UniRule"/>
</dbReference>
<sequence length="480" mass="50658">MTLRELFGDAARDTPEVEVTALAYDNRRVAPGAVFFCVRGFTRDGHDFAADAVQRGAVALVVDHPLEVDVPQILVEDVRAAMAPAAARLHGDPTATLRTIGVTGTNGKTTTAYLVRALLEAAGEQTGLLGTVTSIVGGVEHPVARTTPEAIDLQATFAAMRDGGDSHCVMEVSSHALALGRADAIHWAAAIFTNLTQDHLDFHPTMEEYFAAKCRLFVEGRPRVAVVNVDDPYGARLANEIRGAVAQLVTVAIDAPDADLRATEIDSAFTGSTFSAGELRLRSPLPGRFNVMNVLGAVAAVRALGVDDATIVAALPEAGRVPGRFEPVDEGQDFAVLVDYAHTPDSLENVLAAARPLTAGRLVCVFGCGGDRDRGKRPQMGAISARLADHTIVTSDNPRSEDPAAIVEQILAGIEDRSATEAIVDRHAAIERAVQIAGPGDVVVIAGKGHEQGQEFEGGRKLPFDDVSVAQEALRARLVA</sequence>
<comment type="pathway">
    <text evidence="14 15">Cell wall biogenesis; peptidoglycan biosynthesis.</text>
</comment>
<accession>A0A6J4TWE3</accession>
<dbReference type="Pfam" id="PF08245">
    <property type="entry name" value="Mur_ligase_M"/>
    <property type="match status" value="1"/>
</dbReference>
<dbReference type="InterPro" id="IPR005761">
    <property type="entry name" value="UDP-N-AcMur-Glu-dNH2Pim_ligase"/>
</dbReference>
<feature type="modified residue" description="N6-carboxylysine" evidence="14">
    <location>
        <position position="213"/>
    </location>
</feature>
<feature type="binding site" evidence="14">
    <location>
        <position position="447"/>
    </location>
    <ligand>
        <name>meso-2,6-diaminopimelate</name>
        <dbReference type="ChEBI" id="CHEBI:57791"/>
    </ligand>
</feature>
<dbReference type="NCBIfam" id="TIGR01085">
    <property type="entry name" value="murE"/>
    <property type="match status" value="1"/>
</dbReference>
<comment type="caution">
    <text evidence="14">Lacks conserved residue(s) required for the propagation of feature annotation.</text>
</comment>
<dbReference type="GO" id="GO:0000287">
    <property type="term" value="F:magnesium ion binding"/>
    <property type="evidence" value="ECO:0007669"/>
    <property type="project" value="UniProtKB-UniRule"/>
</dbReference>
<dbReference type="GO" id="GO:0071555">
    <property type="term" value="P:cell wall organization"/>
    <property type="evidence" value="ECO:0007669"/>
    <property type="project" value="UniProtKB-KW"/>
</dbReference>
<dbReference type="Pfam" id="PF02875">
    <property type="entry name" value="Mur_ligase_C"/>
    <property type="match status" value="1"/>
</dbReference>
<evidence type="ECO:0000256" key="1">
    <source>
        <dbReference type="ARBA" id="ARBA00005898"/>
    </source>
</evidence>
<dbReference type="InterPro" id="IPR013221">
    <property type="entry name" value="Mur_ligase_cen"/>
</dbReference>
<feature type="binding site" evidence="14">
    <location>
        <position position="451"/>
    </location>
    <ligand>
        <name>meso-2,6-diaminopimelate</name>
        <dbReference type="ChEBI" id="CHEBI:57791"/>
    </ligand>
</feature>
<dbReference type="UniPathway" id="UPA00219"/>
<feature type="domain" description="Mur ligase N-terminal catalytic" evidence="16">
    <location>
        <begin position="19"/>
        <end position="87"/>
    </location>
</feature>
<keyword evidence="14" id="KW-0460">Magnesium</keyword>
<evidence type="ECO:0000256" key="14">
    <source>
        <dbReference type="HAMAP-Rule" id="MF_00208"/>
    </source>
</evidence>
<gene>
    <name evidence="14" type="primary">murE</name>
    <name evidence="19" type="ORF">AVDCRST_MAG67-4535</name>
</gene>
<feature type="binding site" evidence="14">
    <location>
        <begin position="396"/>
        <end position="399"/>
    </location>
    <ligand>
        <name>meso-2,6-diaminopimelate</name>
        <dbReference type="ChEBI" id="CHEBI:57791"/>
    </ligand>
</feature>
<dbReference type="SUPFAM" id="SSF53244">
    <property type="entry name" value="MurD-like peptide ligases, peptide-binding domain"/>
    <property type="match status" value="1"/>
</dbReference>
<dbReference type="HAMAP" id="MF_00208">
    <property type="entry name" value="MurE"/>
    <property type="match status" value="1"/>
</dbReference>
<evidence type="ECO:0000256" key="7">
    <source>
        <dbReference type="ARBA" id="ARBA00050251"/>
    </source>
</evidence>
<evidence type="ECO:0000256" key="13">
    <source>
        <dbReference type="ARBA" id="ARBA00081560"/>
    </source>
</evidence>
<evidence type="ECO:0000256" key="8">
    <source>
        <dbReference type="ARBA" id="ARBA00056782"/>
    </source>
</evidence>
<feature type="domain" description="Mur ligase central" evidence="18">
    <location>
        <begin position="102"/>
        <end position="301"/>
    </location>
</feature>
<evidence type="ECO:0000259" key="16">
    <source>
        <dbReference type="Pfam" id="PF01225"/>
    </source>
</evidence>
<dbReference type="EC" id="6.3.2.13" evidence="9 14"/>
<dbReference type="GO" id="GO:0008360">
    <property type="term" value="P:regulation of cell shape"/>
    <property type="evidence" value="ECO:0007669"/>
    <property type="project" value="UniProtKB-KW"/>
</dbReference>
<feature type="binding site" evidence="14">
    <location>
        <position position="181"/>
    </location>
    <ligand>
        <name>UDP-N-acetyl-alpha-D-muramoyl-L-alanyl-D-glutamate</name>
        <dbReference type="ChEBI" id="CHEBI:83900"/>
    </ligand>
</feature>
<proteinExistence type="inferred from homology"/>
<feature type="binding site" evidence="14">
    <location>
        <begin position="104"/>
        <end position="110"/>
    </location>
    <ligand>
        <name>ATP</name>
        <dbReference type="ChEBI" id="CHEBI:30616"/>
    </ligand>
</feature>
<keyword evidence="6 14" id="KW-0961">Cell wall biogenesis/degradation</keyword>
<dbReference type="Gene3D" id="3.40.1390.10">
    <property type="entry name" value="MurE/MurF, N-terminal domain"/>
    <property type="match status" value="1"/>
</dbReference>
<dbReference type="InterPro" id="IPR036565">
    <property type="entry name" value="Mur-like_cat_sf"/>
</dbReference>
<dbReference type="GO" id="GO:0005737">
    <property type="term" value="C:cytoplasm"/>
    <property type="evidence" value="ECO:0007669"/>
    <property type="project" value="UniProtKB-SubCell"/>
</dbReference>
<comment type="catalytic activity">
    <reaction evidence="7 14">
        <text>UDP-N-acetyl-alpha-D-muramoyl-L-alanyl-D-glutamate + meso-2,6-diaminopimelate + ATP = UDP-N-acetyl-alpha-D-muramoyl-L-alanyl-gamma-D-glutamyl-meso-2,6-diaminopimelate + ADP + phosphate + H(+)</text>
        <dbReference type="Rhea" id="RHEA:23676"/>
        <dbReference type="ChEBI" id="CHEBI:15378"/>
        <dbReference type="ChEBI" id="CHEBI:30616"/>
        <dbReference type="ChEBI" id="CHEBI:43474"/>
        <dbReference type="ChEBI" id="CHEBI:57791"/>
        <dbReference type="ChEBI" id="CHEBI:83900"/>
        <dbReference type="ChEBI" id="CHEBI:83905"/>
        <dbReference type="ChEBI" id="CHEBI:456216"/>
        <dbReference type="EC" id="6.3.2.13"/>
    </reaction>
</comment>
<keyword evidence="14" id="KW-0547">Nucleotide-binding</keyword>
<dbReference type="Gene3D" id="3.90.190.20">
    <property type="entry name" value="Mur ligase, C-terminal domain"/>
    <property type="match status" value="1"/>
</dbReference>
<comment type="subcellular location">
    <subcellularLocation>
        <location evidence="14 15">Cytoplasm</location>
    </subcellularLocation>
</comment>
<keyword evidence="2 14" id="KW-0132">Cell division</keyword>
<feature type="binding site" evidence="14">
    <location>
        <position position="372"/>
    </location>
    <ligand>
        <name>meso-2,6-diaminopimelate</name>
        <dbReference type="ChEBI" id="CHEBI:57791"/>
    </ligand>
</feature>
<dbReference type="InterPro" id="IPR036615">
    <property type="entry name" value="Mur_ligase_C_dom_sf"/>
</dbReference>
<dbReference type="FunFam" id="3.90.190.20:FF:000006">
    <property type="entry name" value="UDP-N-acetylmuramoyl-L-alanyl-D-glutamate--2,6-diaminopimelate ligase"/>
    <property type="match status" value="1"/>
</dbReference>
<dbReference type="AlphaFoldDB" id="A0A6J4TWE3"/>
<dbReference type="EMBL" id="CADCVQ010000182">
    <property type="protein sequence ID" value="CAA9533774.1"/>
    <property type="molecule type" value="Genomic_DNA"/>
</dbReference>
<dbReference type="SUPFAM" id="SSF53623">
    <property type="entry name" value="MurD-like peptide ligases, catalytic domain"/>
    <property type="match status" value="1"/>
</dbReference>
<organism evidence="19">
    <name type="scientific">uncultured Solirubrobacteraceae bacterium</name>
    <dbReference type="NCBI Taxonomy" id="1162706"/>
    <lineage>
        <taxon>Bacteria</taxon>
        <taxon>Bacillati</taxon>
        <taxon>Actinomycetota</taxon>
        <taxon>Thermoleophilia</taxon>
        <taxon>Solirubrobacterales</taxon>
        <taxon>Solirubrobacteraceae</taxon>
        <taxon>environmental samples</taxon>
    </lineage>
</organism>
<keyword evidence="14" id="KW-0067">ATP-binding</keyword>
<dbReference type="GO" id="GO:0005524">
    <property type="term" value="F:ATP binding"/>
    <property type="evidence" value="ECO:0007669"/>
    <property type="project" value="UniProtKB-UniRule"/>
</dbReference>
<comment type="cofactor">
    <cofactor evidence="14">
        <name>Mg(2+)</name>
        <dbReference type="ChEBI" id="CHEBI:18420"/>
    </cofactor>
</comment>
<dbReference type="Pfam" id="PF01225">
    <property type="entry name" value="Mur_ligase"/>
    <property type="match status" value="1"/>
</dbReference>
<comment type="function">
    <text evidence="8 14">Catalyzes the addition of meso-diaminopimelic acid to the nucleotide precursor UDP-N-acetylmuramoyl-L-alanyl-D-glutamate (UMAG) in the biosynthesis of bacterial cell-wall peptidoglycan.</text>
</comment>
<evidence type="ECO:0000256" key="4">
    <source>
        <dbReference type="ARBA" id="ARBA00022984"/>
    </source>
</evidence>
<dbReference type="SUPFAM" id="SSF63418">
    <property type="entry name" value="MurE/MurF N-terminal domain"/>
    <property type="match status" value="1"/>
</dbReference>
<feature type="binding site" evidence="14">
    <location>
        <begin position="146"/>
        <end position="147"/>
    </location>
    <ligand>
        <name>UDP-N-acetyl-alpha-D-muramoyl-L-alanyl-D-glutamate</name>
        <dbReference type="ChEBI" id="CHEBI:83900"/>
    </ligand>
</feature>
<dbReference type="GO" id="GO:0009252">
    <property type="term" value="P:peptidoglycan biosynthetic process"/>
    <property type="evidence" value="ECO:0007669"/>
    <property type="project" value="UniProtKB-UniRule"/>
</dbReference>
<dbReference type="NCBIfam" id="NF001126">
    <property type="entry name" value="PRK00139.1-4"/>
    <property type="match status" value="1"/>
</dbReference>
<evidence type="ECO:0000259" key="18">
    <source>
        <dbReference type="Pfam" id="PF08245"/>
    </source>
</evidence>
<keyword evidence="3 14" id="KW-0133">Cell shape</keyword>
<protein>
    <recommendedName>
        <fullName evidence="10 14">UDP-N-acetylmuramoyl-L-alanyl-D-glutamate--2,6-diaminopimelate ligase</fullName>
        <ecNumber evidence="9 14">6.3.2.13</ecNumber>
    </recommendedName>
    <alternativeName>
        <fullName evidence="11 14">Meso-A2pm-adding enzyme</fullName>
    </alternativeName>
    <alternativeName>
        <fullName evidence="12 14">Meso-diaminopimelate-adding enzyme</fullName>
    </alternativeName>
    <alternativeName>
        <fullName evidence="13 14">UDP-MurNAc-L-Ala-D-Glu:meso-diaminopimelate ligase</fullName>
    </alternativeName>
    <alternativeName>
        <fullName evidence="14">UDP-MurNAc-tripeptide synthetase</fullName>
    </alternativeName>
    <alternativeName>
        <fullName evidence="14">UDP-N-acetylmuramyl-tripeptide synthetase</fullName>
    </alternativeName>
</protein>
<dbReference type="InterPro" id="IPR035911">
    <property type="entry name" value="MurE/MurF_N"/>
</dbReference>
<reference evidence="19" key="1">
    <citation type="submission" date="2020-02" db="EMBL/GenBank/DDBJ databases">
        <authorList>
            <person name="Meier V. D."/>
        </authorList>
    </citation>
    <scope>NUCLEOTIDE SEQUENCE</scope>
    <source>
        <strain evidence="19">AVDCRST_MAG67</strain>
    </source>
</reference>
<evidence type="ECO:0000256" key="3">
    <source>
        <dbReference type="ARBA" id="ARBA00022960"/>
    </source>
</evidence>
<keyword evidence="14" id="KW-0963">Cytoplasm</keyword>
<evidence type="ECO:0000313" key="19">
    <source>
        <dbReference type="EMBL" id="CAA9533774.1"/>
    </source>
</evidence>
<evidence type="ECO:0000256" key="9">
    <source>
        <dbReference type="ARBA" id="ARBA00066633"/>
    </source>
</evidence>
<dbReference type="InterPro" id="IPR004101">
    <property type="entry name" value="Mur_ligase_C"/>
</dbReference>
<keyword evidence="14 19" id="KW-0436">Ligase</keyword>
<evidence type="ECO:0000256" key="10">
    <source>
        <dbReference type="ARBA" id="ARBA00072883"/>
    </source>
</evidence>
<feature type="short sequence motif" description="Meso-diaminopimelate recognition motif" evidence="14">
    <location>
        <begin position="396"/>
        <end position="399"/>
    </location>
</feature>
<dbReference type="NCBIfam" id="NF001124">
    <property type="entry name" value="PRK00139.1-2"/>
    <property type="match status" value="1"/>
</dbReference>
<comment type="PTM">
    <text evidence="14">Carboxylation is probably crucial for Mg(2+) binding and, consequently, for the gamma-phosphate positioning of ATP.</text>
</comment>
<feature type="binding site" evidence="14">
    <location>
        <position position="173"/>
    </location>
    <ligand>
        <name>UDP-N-acetyl-alpha-D-muramoyl-L-alanyl-D-glutamate</name>
        <dbReference type="ChEBI" id="CHEBI:83900"/>
    </ligand>
</feature>
<evidence type="ECO:0000256" key="15">
    <source>
        <dbReference type="RuleBase" id="RU004135"/>
    </source>
</evidence>
<keyword evidence="4 14" id="KW-0573">Peptidoglycan synthesis</keyword>
<comment type="similarity">
    <text evidence="1 14">Belongs to the MurCDEF family. MurE subfamily.</text>
</comment>
<evidence type="ECO:0000256" key="5">
    <source>
        <dbReference type="ARBA" id="ARBA00023306"/>
    </source>
</evidence>
<evidence type="ECO:0000256" key="12">
    <source>
        <dbReference type="ARBA" id="ARBA00076158"/>
    </source>
</evidence>
<dbReference type="InterPro" id="IPR000713">
    <property type="entry name" value="Mur_ligase_N"/>
</dbReference>
<dbReference type="Gene3D" id="3.40.1190.10">
    <property type="entry name" value="Mur-like, catalytic domain"/>
    <property type="match status" value="1"/>
</dbReference>
<dbReference type="PANTHER" id="PTHR23135:SF4">
    <property type="entry name" value="UDP-N-ACETYLMURAMOYL-L-ALANYL-D-GLUTAMATE--2,6-DIAMINOPIMELATE LIGASE MURE HOMOLOG, CHLOROPLASTIC"/>
    <property type="match status" value="1"/>
</dbReference>
<feature type="domain" description="Mur ligase C-terminal" evidence="17">
    <location>
        <begin position="323"/>
        <end position="449"/>
    </location>
</feature>
<dbReference type="GO" id="GO:0051301">
    <property type="term" value="P:cell division"/>
    <property type="evidence" value="ECO:0007669"/>
    <property type="project" value="UniProtKB-KW"/>
</dbReference>
<name>A0A6J4TWE3_9ACTN</name>
<evidence type="ECO:0000256" key="6">
    <source>
        <dbReference type="ARBA" id="ARBA00023316"/>
    </source>
</evidence>
<evidence type="ECO:0000259" key="17">
    <source>
        <dbReference type="Pfam" id="PF02875"/>
    </source>
</evidence>
<evidence type="ECO:0000256" key="2">
    <source>
        <dbReference type="ARBA" id="ARBA00022618"/>
    </source>
</evidence>